<protein>
    <recommendedName>
        <fullName evidence="5 6">Small ribosomal subunit protein uS19</fullName>
    </recommendedName>
</protein>
<keyword evidence="6" id="KW-0694">RNA-binding</keyword>
<comment type="caution">
    <text evidence="8">The sequence shown here is derived from an EMBL/GenBank/DDBJ whole genome shotgun (WGS) entry which is preliminary data.</text>
</comment>
<dbReference type="InterPro" id="IPR023575">
    <property type="entry name" value="Ribosomal_uS19_SF"/>
</dbReference>
<dbReference type="PIRSF" id="PIRSF002144">
    <property type="entry name" value="Ribosomal_S19"/>
    <property type="match status" value="1"/>
</dbReference>
<dbReference type="GO" id="GO:0006412">
    <property type="term" value="P:translation"/>
    <property type="evidence" value="ECO:0007669"/>
    <property type="project" value="UniProtKB-UniRule"/>
</dbReference>
<evidence type="ECO:0000256" key="3">
    <source>
        <dbReference type="ARBA" id="ARBA00022980"/>
    </source>
</evidence>
<dbReference type="HAMAP" id="MF_00531">
    <property type="entry name" value="Ribosomal_uS19"/>
    <property type="match status" value="1"/>
</dbReference>
<evidence type="ECO:0000256" key="5">
    <source>
        <dbReference type="ARBA" id="ARBA00035163"/>
    </source>
</evidence>
<dbReference type="NCBIfam" id="TIGR01025">
    <property type="entry name" value="uS19_arch"/>
    <property type="match status" value="1"/>
</dbReference>
<evidence type="ECO:0000256" key="7">
    <source>
        <dbReference type="RuleBase" id="RU003485"/>
    </source>
</evidence>
<evidence type="ECO:0000256" key="2">
    <source>
        <dbReference type="ARBA" id="ARBA00007345"/>
    </source>
</evidence>
<evidence type="ECO:0000313" key="8">
    <source>
        <dbReference type="EMBL" id="MAG18037.1"/>
    </source>
</evidence>
<evidence type="ECO:0000256" key="4">
    <source>
        <dbReference type="ARBA" id="ARBA00023274"/>
    </source>
</evidence>
<keyword evidence="3 6" id="KW-0689">Ribosomal protein</keyword>
<dbReference type="GO" id="GO:0000028">
    <property type="term" value="P:ribosomal small subunit assembly"/>
    <property type="evidence" value="ECO:0007669"/>
    <property type="project" value="TreeGrafter"/>
</dbReference>
<dbReference type="GO" id="GO:0003735">
    <property type="term" value="F:structural constituent of ribosome"/>
    <property type="evidence" value="ECO:0007669"/>
    <property type="project" value="UniProtKB-UniRule"/>
</dbReference>
<evidence type="ECO:0000256" key="1">
    <source>
        <dbReference type="ARBA" id="ARBA00003239"/>
    </source>
</evidence>
<evidence type="ECO:0000256" key="6">
    <source>
        <dbReference type="HAMAP-Rule" id="MF_00531"/>
    </source>
</evidence>
<comment type="similarity">
    <text evidence="2 6 7">Belongs to the universal ribosomal protein uS19 family.</text>
</comment>
<dbReference type="GO" id="GO:0019843">
    <property type="term" value="F:rRNA binding"/>
    <property type="evidence" value="ECO:0007669"/>
    <property type="project" value="UniProtKB-UniRule"/>
</dbReference>
<dbReference type="PANTHER" id="PTHR11880">
    <property type="entry name" value="RIBOSOMAL PROTEIN S19P FAMILY MEMBER"/>
    <property type="match status" value="1"/>
</dbReference>
<gene>
    <name evidence="6" type="primary">rps19p</name>
    <name evidence="8" type="ORF">CL944_01020</name>
</gene>
<organism evidence="8 9">
    <name type="scientific">Candidatus Iainarchaeum sp</name>
    <dbReference type="NCBI Taxonomy" id="3101447"/>
    <lineage>
        <taxon>Archaea</taxon>
        <taxon>Candidatus Iainarchaeota</taxon>
        <taxon>Candidatus Iainarchaeia</taxon>
        <taxon>Candidatus Iainarchaeales</taxon>
        <taxon>Candidatus Iainarchaeaceae</taxon>
        <taxon>Candidatus Iainarchaeum</taxon>
    </lineage>
</organism>
<keyword evidence="4 6" id="KW-0687">Ribonucleoprotein</keyword>
<dbReference type="InterPro" id="IPR005713">
    <property type="entry name" value="Ribosomal_uS19_euk/arc"/>
</dbReference>
<dbReference type="AlphaFoldDB" id="A0A2D6LPC4"/>
<accession>A0A2D6LPC4</accession>
<reference evidence="9" key="1">
    <citation type="submission" date="2017-09" db="EMBL/GenBank/DDBJ databases">
        <title>The Reconstruction of 2,631 Draft Metagenome-Assembled Genomes from the Global Oceans.</title>
        <authorList>
            <person name="Tully B.J."/>
            <person name="Graham E.D."/>
            <person name="Heidelberg J.F."/>
        </authorList>
    </citation>
    <scope>NUCLEOTIDE SEQUENCE [LARGE SCALE GENOMIC DNA]</scope>
</reference>
<dbReference type="PRINTS" id="PR00975">
    <property type="entry name" value="RIBOSOMALS19"/>
</dbReference>
<dbReference type="Proteomes" id="UP000226712">
    <property type="component" value="Unassembled WGS sequence"/>
</dbReference>
<dbReference type="PROSITE" id="PS00323">
    <property type="entry name" value="RIBOSOMAL_S19"/>
    <property type="match status" value="1"/>
</dbReference>
<dbReference type="InterPro" id="IPR020934">
    <property type="entry name" value="Ribosomal_uS19_CS"/>
</dbReference>
<dbReference type="Pfam" id="PF00203">
    <property type="entry name" value="Ribosomal_S19"/>
    <property type="match status" value="1"/>
</dbReference>
<keyword evidence="6" id="KW-0699">rRNA-binding</keyword>
<dbReference type="EMBL" id="NZBD01000004">
    <property type="protein sequence ID" value="MAG18037.1"/>
    <property type="molecule type" value="Genomic_DNA"/>
</dbReference>
<dbReference type="InterPro" id="IPR002222">
    <property type="entry name" value="Ribosomal_uS19"/>
</dbReference>
<evidence type="ECO:0000313" key="9">
    <source>
        <dbReference type="Proteomes" id="UP000226712"/>
    </source>
</evidence>
<dbReference type="Gene3D" id="3.30.860.10">
    <property type="entry name" value="30s Ribosomal Protein S19, Chain A"/>
    <property type="match status" value="1"/>
</dbReference>
<name>A0A2D6LPC4_9ARCH</name>
<dbReference type="PANTHER" id="PTHR11880:SF2">
    <property type="entry name" value="SMALL RIBOSOMAL SUBUNIT PROTEIN US19"/>
    <property type="match status" value="1"/>
</dbReference>
<dbReference type="NCBIfam" id="NF003121">
    <property type="entry name" value="PRK04038.1"/>
    <property type="match status" value="1"/>
</dbReference>
<sequence length="133" mass="14753">MVKKEFTFRGKTIEELKGLSIIQFAELCPTRAKRSLLKGIDEHFLKKVVKAQETLAAGKYPKPVKTHNRDNIVVPSMVGITVGVHNGKDFVNVEVKEKMLGHYLGEMVLTRKRLLHGKAGIGATRSSTAITAR</sequence>
<comment type="function">
    <text evidence="1 6">Protein S19 forms a complex with S13 that binds strongly to the 16S ribosomal RNA.</text>
</comment>
<dbReference type="GO" id="GO:0022627">
    <property type="term" value="C:cytosolic small ribosomal subunit"/>
    <property type="evidence" value="ECO:0007669"/>
    <property type="project" value="UniProtKB-UniRule"/>
</dbReference>
<dbReference type="SUPFAM" id="SSF54570">
    <property type="entry name" value="Ribosomal protein S19"/>
    <property type="match status" value="1"/>
</dbReference>
<proteinExistence type="inferred from homology"/>